<evidence type="ECO:0000259" key="23">
    <source>
        <dbReference type="PROSITE" id="PS50948"/>
    </source>
</evidence>
<protein>
    <recommendedName>
        <fullName evidence="17">Receptor-like serine/threonine-protein kinase</fullName>
        <ecNumber evidence="17">2.7.11.1</ecNumber>
    </recommendedName>
</protein>
<dbReference type="PROSITE" id="PS50011">
    <property type="entry name" value="PROTEIN_KINASE_DOM"/>
    <property type="match status" value="1"/>
</dbReference>
<comment type="subcellular location">
    <subcellularLocation>
        <location evidence="1">Membrane</location>
        <topology evidence="1">Single-pass type I membrane protein</topology>
    </subcellularLocation>
</comment>
<evidence type="ECO:0000256" key="6">
    <source>
        <dbReference type="ARBA" id="ARBA00022729"/>
    </source>
</evidence>
<dbReference type="PROSITE" id="PS00107">
    <property type="entry name" value="PROTEIN_KINASE_ATP"/>
    <property type="match status" value="1"/>
</dbReference>
<keyword evidence="6 20" id="KW-0732">Signal</keyword>
<evidence type="ECO:0000256" key="18">
    <source>
        <dbReference type="PROSITE-ProRule" id="PRU10141"/>
    </source>
</evidence>
<dbReference type="FunFam" id="3.30.200.20:FF:000059">
    <property type="entry name" value="S-receptor-like serine/threonine-protein kinase"/>
    <property type="match status" value="1"/>
</dbReference>
<dbReference type="FunFam" id="2.90.10.10:FF:000017">
    <property type="entry name" value="Putative receptor protein kinase ZmPK1"/>
    <property type="match status" value="1"/>
</dbReference>
<evidence type="ECO:0000256" key="16">
    <source>
        <dbReference type="ARBA" id="ARBA00048679"/>
    </source>
</evidence>
<dbReference type="InterPro" id="IPR017441">
    <property type="entry name" value="Protein_kinase_ATP_BS"/>
</dbReference>
<keyword evidence="8 17" id="KW-0418">Kinase</keyword>
<evidence type="ECO:0000313" key="24">
    <source>
        <dbReference type="EMBL" id="KAJ4836767.1"/>
    </source>
</evidence>
<dbReference type="SUPFAM" id="SSF56112">
    <property type="entry name" value="Protein kinase-like (PK-like)"/>
    <property type="match status" value="1"/>
</dbReference>
<dbReference type="PIRSF" id="PIRSF000641">
    <property type="entry name" value="SRK"/>
    <property type="match status" value="1"/>
</dbReference>
<keyword evidence="5 19" id="KW-0812">Transmembrane</keyword>
<keyword evidence="10 19" id="KW-1133">Transmembrane helix</keyword>
<evidence type="ECO:0000256" key="19">
    <source>
        <dbReference type="SAM" id="Phobius"/>
    </source>
</evidence>
<dbReference type="SMART" id="SM00108">
    <property type="entry name" value="B_lectin"/>
    <property type="match status" value="1"/>
</dbReference>
<comment type="caution">
    <text evidence="24">The sequence shown here is derived from an EMBL/GenBank/DDBJ whole genome shotgun (WGS) entry which is preliminary data.</text>
</comment>
<gene>
    <name evidence="24" type="ORF">Tsubulata_031072</name>
</gene>
<dbReference type="PROSITE" id="PS00108">
    <property type="entry name" value="PROTEIN_KINASE_ST"/>
    <property type="match status" value="1"/>
</dbReference>
<feature type="chain" id="PRO_5040452604" description="Receptor-like serine/threonine-protein kinase" evidence="20">
    <location>
        <begin position="21"/>
        <end position="760"/>
    </location>
</feature>
<feature type="transmembrane region" description="Helical" evidence="19">
    <location>
        <begin position="460"/>
        <end position="483"/>
    </location>
</feature>
<reference evidence="24" key="1">
    <citation type="submission" date="2022-02" db="EMBL/GenBank/DDBJ databases">
        <authorList>
            <person name="Henning P.M."/>
            <person name="McCubbin A.G."/>
            <person name="Shore J.S."/>
        </authorList>
    </citation>
    <scope>NUCLEOTIDE SEQUENCE</scope>
    <source>
        <strain evidence="24">F60SS</strain>
        <tissue evidence="24">Leaves</tissue>
    </source>
</reference>
<dbReference type="PROSITE" id="PS50927">
    <property type="entry name" value="BULB_LECTIN"/>
    <property type="match status" value="1"/>
</dbReference>
<dbReference type="Pfam" id="PF00069">
    <property type="entry name" value="Pkinase"/>
    <property type="match status" value="1"/>
</dbReference>
<keyword evidence="13" id="KW-0675">Receptor</keyword>
<dbReference type="InterPro" id="IPR000858">
    <property type="entry name" value="S_locus_glycoprot_dom"/>
</dbReference>
<evidence type="ECO:0000256" key="2">
    <source>
        <dbReference type="ARBA" id="ARBA00022527"/>
    </source>
</evidence>
<evidence type="ECO:0000256" key="13">
    <source>
        <dbReference type="ARBA" id="ARBA00023170"/>
    </source>
</evidence>
<dbReference type="InterPro" id="IPR011009">
    <property type="entry name" value="Kinase-like_dom_sf"/>
</dbReference>
<feature type="binding site" evidence="18">
    <location>
        <position position="546"/>
    </location>
    <ligand>
        <name>ATP</name>
        <dbReference type="ChEBI" id="CHEBI:30616"/>
    </ligand>
</feature>
<evidence type="ECO:0000256" key="9">
    <source>
        <dbReference type="ARBA" id="ARBA00022840"/>
    </source>
</evidence>
<keyword evidence="2 17" id="KW-0723">Serine/threonine-protein kinase</keyword>
<dbReference type="InterPro" id="IPR000719">
    <property type="entry name" value="Prot_kinase_dom"/>
</dbReference>
<accession>A0A9Q0FUB7</accession>
<keyword evidence="4 17" id="KW-0808">Transferase</keyword>
<organism evidence="24 25">
    <name type="scientific">Turnera subulata</name>
    <dbReference type="NCBI Taxonomy" id="218843"/>
    <lineage>
        <taxon>Eukaryota</taxon>
        <taxon>Viridiplantae</taxon>
        <taxon>Streptophyta</taxon>
        <taxon>Embryophyta</taxon>
        <taxon>Tracheophyta</taxon>
        <taxon>Spermatophyta</taxon>
        <taxon>Magnoliopsida</taxon>
        <taxon>eudicotyledons</taxon>
        <taxon>Gunneridae</taxon>
        <taxon>Pentapetalae</taxon>
        <taxon>rosids</taxon>
        <taxon>fabids</taxon>
        <taxon>Malpighiales</taxon>
        <taxon>Passifloraceae</taxon>
        <taxon>Turnera</taxon>
    </lineage>
</organism>
<dbReference type="CDD" id="cd00028">
    <property type="entry name" value="B_lectin"/>
    <property type="match status" value="1"/>
</dbReference>
<comment type="catalytic activity">
    <reaction evidence="16 17">
        <text>L-seryl-[protein] + ATP = O-phospho-L-seryl-[protein] + ADP + H(+)</text>
        <dbReference type="Rhea" id="RHEA:17989"/>
        <dbReference type="Rhea" id="RHEA-COMP:9863"/>
        <dbReference type="Rhea" id="RHEA-COMP:11604"/>
        <dbReference type="ChEBI" id="CHEBI:15378"/>
        <dbReference type="ChEBI" id="CHEBI:29999"/>
        <dbReference type="ChEBI" id="CHEBI:30616"/>
        <dbReference type="ChEBI" id="CHEBI:83421"/>
        <dbReference type="ChEBI" id="CHEBI:456216"/>
        <dbReference type="EC" id="2.7.11.1"/>
    </reaction>
</comment>
<comment type="similarity">
    <text evidence="17">Belongs to the protein kinase superfamily. Ser/Thr protein kinase family.</text>
</comment>
<feature type="domain" description="Protein kinase" evidence="21">
    <location>
        <begin position="518"/>
        <end position="760"/>
    </location>
</feature>
<evidence type="ECO:0000313" key="25">
    <source>
        <dbReference type="Proteomes" id="UP001141552"/>
    </source>
</evidence>
<dbReference type="AlphaFoldDB" id="A0A9Q0FUB7"/>
<reference evidence="24" key="2">
    <citation type="journal article" date="2023" name="Plants (Basel)">
        <title>Annotation of the Turnera subulata (Passifloraceae) Draft Genome Reveals the S-Locus Evolved after the Divergence of Turneroideae from Passifloroideae in a Stepwise Manner.</title>
        <authorList>
            <person name="Henning P.M."/>
            <person name="Roalson E.H."/>
            <person name="Mir W."/>
            <person name="McCubbin A.G."/>
            <person name="Shore J.S."/>
        </authorList>
    </citation>
    <scope>NUCLEOTIDE SEQUENCE</scope>
    <source>
        <strain evidence="24">F60SS</strain>
    </source>
</reference>
<keyword evidence="12" id="KW-1015">Disulfide bond</keyword>
<keyword evidence="11 19" id="KW-0472">Membrane</keyword>
<dbReference type="SUPFAM" id="SSF51110">
    <property type="entry name" value="alpha-D-mannose-specific plant lectins"/>
    <property type="match status" value="1"/>
</dbReference>
<evidence type="ECO:0000256" key="1">
    <source>
        <dbReference type="ARBA" id="ARBA00004479"/>
    </source>
</evidence>
<dbReference type="GO" id="GO:0016020">
    <property type="term" value="C:membrane"/>
    <property type="evidence" value="ECO:0007669"/>
    <property type="project" value="UniProtKB-SubCell"/>
</dbReference>
<dbReference type="InterPro" id="IPR003609">
    <property type="entry name" value="Pan_app"/>
</dbReference>
<dbReference type="Pfam" id="PF01453">
    <property type="entry name" value="B_lectin"/>
    <property type="match status" value="1"/>
</dbReference>
<evidence type="ECO:0000256" key="5">
    <source>
        <dbReference type="ARBA" id="ARBA00022692"/>
    </source>
</evidence>
<dbReference type="InterPro" id="IPR001480">
    <property type="entry name" value="Bulb-type_lectin_dom"/>
</dbReference>
<evidence type="ECO:0000256" key="4">
    <source>
        <dbReference type="ARBA" id="ARBA00022679"/>
    </source>
</evidence>
<keyword evidence="9 17" id="KW-0067">ATP-binding</keyword>
<dbReference type="Gene3D" id="2.90.10.10">
    <property type="entry name" value="Bulb-type lectin domain"/>
    <property type="match status" value="2"/>
</dbReference>
<dbReference type="Gene3D" id="3.30.200.20">
    <property type="entry name" value="Phosphorylase Kinase, domain 1"/>
    <property type="match status" value="1"/>
</dbReference>
<dbReference type="InterPro" id="IPR036426">
    <property type="entry name" value="Bulb-type_lectin_dom_sf"/>
</dbReference>
<keyword evidence="14" id="KW-0325">Glycoprotein</keyword>
<evidence type="ECO:0000259" key="22">
    <source>
        <dbReference type="PROSITE" id="PS50927"/>
    </source>
</evidence>
<keyword evidence="7 17" id="KW-0547">Nucleotide-binding</keyword>
<evidence type="ECO:0000256" key="14">
    <source>
        <dbReference type="ARBA" id="ARBA00023180"/>
    </source>
</evidence>
<dbReference type="GO" id="GO:0048544">
    <property type="term" value="P:recognition of pollen"/>
    <property type="evidence" value="ECO:0007669"/>
    <property type="project" value="InterPro"/>
</dbReference>
<evidence type="ECO:0000256" key="8">
    <source>
        <dbReference type="ARBA" id="ARBA00022777"/>
    </source>
</evidence>
<dbReference type="InterPro" id="IPR008271">
    <property type="entry name" value="Ser/Thr_kinase_AS"/>
</dbReference>
<evidence type="ECO:0000256" key="3">
    <source>
        <dbReference type="ARBA" id="ARBA00022536"/>
    </source>
</evidence>
<evidence type="ECO:0000256" key="17">
    <source>
        <dbReference type="PIRNR" id="PIRNR000641"/>
    </source>
</evidence>
<dbReference type="Proteomes" id="UP001141552">
    <property type="component" value="Unassembled WGS sequence"/>
</dbReference>
<evidence type="ECO:0000256" key="7">
    <source>
        <dbReference type="ARBA" id="ARBA00022741"/>
    </source>
</evidence>
<evidence type="ECO:0000259" key="21">
    <source>
        <dbReference type="PROSITE" id="PS50011"/>
    </source>
</evidence>
<keyword evidence="3" id="KW-0245">EGF-like domain</keyword>
<dbReference type="SMART" id="SM00220">
    <property type="entry name" value="S_TKc"/>
    <property type="match status" value="1"/>
</dbReference>
<keyword evidence="25" id="KW-1185">Reference proteome</keyword>
<dbReference type="CDD" id="cd01098">
    <property type="entry name" value="PAN_AP_plant"/>
    <property type="match status" value="1"/>
</dbReference>
<evidence type="ECO:0000256" key="12">
    <source>
        <dbReference type="ARBA" id="ARBA00023157"/>
    </source>
</evidence>
<evidence type="ECO:0000256" key="11">
    <source>
        <dbReference type="ARBA" id="ARBA00023136"/>
    </source>
</evidence>
<dbReference type="InterPro" id="IPR024171">
    <property type="entry name" value="SRK-like_kinase"/>
</dbReference>
<comment type="catalytic activity">
    <reaction evidence="15 17">
        <text>L-threonyl-[protein] + ATP = O-phospho-L-threonyl-[protein] + ADP + H(+)</text>
        <dbReference type="Rhea" id="RHEA:46608"/>
        <dbReference type="Rhea" id="RHEA-COMP:11060"/>
        <dbReference type="Rhea" id="RHEA-COMP:11605"/>
        <dbReference type="ChEBI" id="CHEBI:15378"/>
        <dbReference type="ChEBI" id="CHEBI:30013"/>
        <dbReference type="ChEBI" id="CHEBI:30616"/>
        <dbReference type="ChEBI" id="CHEBI:61977"/>
        <dbReference type="ChEBI" id="CHEBI:456216"/>
        <dbReference type="EC" id="2.7.11.1"/>
    </reaction>
</comment>
<name>A0A9Q0FUB7_9ROSI</name>
<evidence type="ECO:0000256" key="10">
    <source>
        <dbReference type="ARBA" id="ARBA00022989"/>
    </source>
</evidence>
<dbReference type="PANTHER" id="PTHR47974:SF26">
    <property type="entry name" value="RECEPTOR-LIKE SERINE_THREONINE-PROTEIN KINASE"/>
    <property type="match status" value="1"/>
</dbReference>
<evidence type="ECO:0000256" key="15">
    <source>
        <dbReference type="ARBA" id="ARBA00047899"/>
    </source>
</evidence>
<sequence>MATLLFLLLLLSTLSSPCSSSASSDSLSMDSSLSVENTDDVLTSPGGVFSAGFFPVGDNAYVFSIWFSEALCGSNCSVVWMANRDQPVNGKGSKLSLLKSGNIVLTDAGRITAWSTNTVTRSSAKLYLHDNGNLALYDIEGEVLWQSFDFPTDTLLPEQPLFKDMQLVSSTSKTNYSSGFYKLYFDTDNVLRLLYDGPEASSIYWPDPEFMSWEAGRSTFNSTRVAFFNSLGNFSSSDGFTFTAADYGDRLQRRLKLDVDGNLRLYSRGDGGGGTWVVSWQAMTQTCRIHGVCGPNSLCNYDPGSGKRCSCLPGFKIKSFSDWSLGCEPEFNLSCTRSEIEFVQLKNVEFFGYDYAFYPNYTLQMCEDLCSRSCNCKGFQFKFIKHDYPSNIPYCYPKNALLNGHHSPNFEGDIYLKVPRNSSLSNIRVNQLIGLECSGLATKHLDRTYPKRQEDRSVRFVLLFSIAVGVVEFFGIFLVWCFLIRTHQNSGAGELQGYSPIATHFRRFTLSELKKATRGFREEIGRGAGGIVYKGMLSDHRVVAIKRLNEAYQGEAEFQAEVSTIGKLNHMNLIDLWGYCAEGKHRLLVYKYMEHGSLAENLTSNALDSEKRFDIAVGTAKGLAYLHEECLEWVLHCDVKPQNILLDSDYHPKVSDFGLSQPVNRGSRTNPRFSRIRGTRGYMAPEWVLNLPITSKVDVYSYGMVLLEMVTGKSPYEENEHRMLVKRIRENMNTANATDSWVEKIIDPRQRCKTCHEPSS</sequence>
<dbReference type="Gene3D" id="1.10.510.10">
    <property type="entry name" value="Transferase(Phosphotransferase) domain 1"/>
    <property type="match status" value="1"/>
</dbReference>
<dbReference type="EC" id="2.7.11.1" evidence="17"/>
<dbReference type="OrthoDB" id="815736at2759"/>
<dbReference type="GO" id="GO:0004674">
    <property type="term" value="F:protein serine/threonine kinase activity"/>
    <property type="evidence" value="ECO:0007669"/>
    <property type="project" value="UniProtKB-KW"/>
</dbReference>
<dbReference type="PROSITE" id="PS50948">
    <property type="entry name" value="PAN"/>
    <property type="match status" value="1"/>
</dbReference>
<feature type="domain" description="Bulb-type lectin" evidence="22">
    <location>
        <begin position="27"/>
        <end position="149"/>
    </location>
</feature>
<dbReference type="GO" id="GO:0005524">
    <property type="term" value="F:ATP binding"/>
    <property type="evidence" value="ECO:0007669"/>
    <property type="project" value="UniProtKB-UniRule"/>
</dbReference>
<dbReference type="EMBL" id="JAKUCV010004024">
    <property type="protein sequence ID" value="KAJ4836767.1"/>
    <property type="molecule type" value="Genomic_DNA"/>
</dbReference>
<proteinExistence type="inferred from homology"/>
<evidence type="ECO:0000256" key="20">
    <source>
        <dbReference type="SAM" id="SignalP"/>
    </source>
</evidence>
<dbReference type="Pfam" id="PF00954">
    <property type="entry name" value="S_locus_glycop"/>
    <property type="match status" value="1"/>
</dbReference>
<feature type="domain" description="Apple" evidence="23">
    <location>
        <begin position="335"/>
        <end position="419"/>
    </location>
</feature>
<feature type="signal peptide" evidence="20">
    <location>
        <begin position="1"/>
        <end position="20"/>
    </location>
</feature>
<dbReference type="PANTHER" id="PTHR47974">
    <property type="entry name" value="OS07G0415500 PROTEIN"/>
    <property type="match status" value="1"/>
</dbReference>